<protein>
    <submittedName>
        <fullName evidence="5">RNA methyltransferase, TrmH family</fullName>
    </submittedName>
</protein>
<organism evidence="5 6">
    <name type="scientific">Tepidicaulis marinus</name>
    <dbReference type="NCBI Taxonomy" id="1333998"/>
    <lineage>
        <taxon>Bacteria</taxon>
        <taxon>Pseudomonadati</taxon>
        <taxon>Pseudomonadota</taxon>
        <taxon>Alphaproteobacteria</taxon>
        <taxon>Hyphomicrobiales</taxon>
        <taxon>Parvibaculaceae</taxon>
        <taxon>Tepidicaulis</taxon>
    </lineage>
</organism>
<dbReference type="SUPFAM" id="SSF75217">
    <property type="entry name" value="alpha/beta knot"/>
    <property type="match status" value="1"/>
</dbReference>
<keyword evidence="6" id="KW-1185">Reference proteome</keyword>
<feature type="domain" description="tRNA/rRNA methyltransferase SpoU type" evidence="4">
    <location>
        <begin position="14"/>
        <end position="143"/>
    </location>
</feature>
<dbReference type="GO" id="GO:0008173">
    <property type="term" value="F:RNA methyltransferase activity"/>
    <property type="evidence" value="ECO:0007669"/>
    <property type="project" value="InterPro"/>
</dbReference>
<dbReference type="InterPro" id="IPR001537">
    <property type="entry name" value="SpoU_MeTrfase"/>
</dbReference>
<dbReference type="Pfam" id="PF00588">
    <property type="entry name" value="SpoU_methylase"/>
    <property type="match status" value="1"/>
</dbReference>
<dbReference type="EMBL" id="BBIO01000003">
    <property type="protein sequence ID" value="GAK44217.1"/>
    <property type="molecule type" value="Genomic_DNA"/>
</dbReference>
<comment type="caution">
    <text evidence="5">The sequence shown here is derived from an EMBL/GenBank/DDBJ whole genome shotgun (WGS) entry which is preliminary data.</text>
</comment>
<dbReference type="AlphaFoldDB" id="A0A081B849"/>
<dbReference type="eggNOG" id="COG0566">
    <property type="taxonomic scope" value="Bacteria"/>
</dbReference>
<evidence type="ECO:0000313" key="6">
    <source>
        <dbReference type="Proteomes" id="UP000028702"/>
    </source>
</evidence>
<dbReference type="Gene3D" id="3.40.1280.10">
    <property type="match status" value="1"/>
</dbReference>
<dbReference type="GO" id="GO:0003723">
    <property type="term" value="F:RNA binding"/>
    <property type="evidence" value="ECO:0007669"/>
    <property type="project" value="InterPro"/>
</dbReference>
<name>A0A081B849_9HYPH</name>
<evidence type="ECO:0000313" key="5">
    <source>
        <dbReference type="EMBL" id="GAK44217.1"/>
    </source>
</evidence>
<dbReference type="PANTHER" id="PTHR43191">
    <property type="entry name" value="RRNA METHYLTRANSFERASE 3"/>
    <property type="match status" value="1"/>
</dbReference>
<accession>A0A081B849</accession>
<evidence type="ECO:0000256" key="3">
    <source>
        <dbReference type="SAM" id="MobiDB-lite"/>
    </source>
</evidence>
<dbReference type="GO" id="GO:0006396">
    <property type="term" value="P:RNA processing"/>
    <property type="evidence" value="ECO:0007669"/>
    <property type="project" value="InterPro"/>
</dbReference>
<dbReference type="InterPro" id="IPR051259">
    <property type="entry name" value="rRNA_Methyltransferase"/>
</dbReference>
<dbReference type="Proteomes" id="UP000028702">
    <property type="component" value="Unassembled WGS sequence"/>
</dbReference>
<evidence type="ECO:0000256" key="2">
    <source>
        <dbReference type="ARBA" id="ARBA00022679"/>
    </source>
</evidence>
<reference evidence="5 6" key="1">
    <citation type="submission" date="2014-07" db="EMBL/GenBank/DDBJ databases">
        <title>Tepidicaulis marinum gen. nov., sp. nov., a novel marine bacterium denitrifying nitrate to nitrous oxide strictly under microaerobic conditions.</title>
        <authorList>
            <person name="Takeuchi M."/>
            <person name="Yamagishi T."/>
            <person name="Kamagata Y."/>
            <person name="Oshima K."/>
            <person name="Hattori M."/>
            <person name="Katayama T."/>
            <person name="Hanada S."/>
            <person name="Tamaki H."/>
            <person name="Marumo K."/>
            <person name="Maeda H."/>
            <person name="Nedachi M."/>
            <person name="Iwasaki W."/>
            <person name="Suwa Y."/>
            <person name="Sakata S."/>
        </authorList>
    </citation>
    <scope>NUCLEOTIDE SEQUENCE [LARGE SCALE GENOMIC DNA]</scope>
    <source>
        <strain evidence="5 6">MA2</strain>
    </source>
</reference>
<evidence type="ECO:0000259" key="4">
    <source>
        <dbReference type="Pfam" id="PF00588"/>
    </source>
</evidence>
<keyword evidence="2 5" id="KW-0808">Transferase</keyword>
<gene>
    <name evidence="5" type="ORF">M2A_0716</name>
</gene>
<dbReference type="RefSeq" id="WP_045443686.1">
    <property type="nucleotide sequence ID" value="NZ_BBIO01000003.1"/>
</dbReference>
<evidence type="ECO:0000256" key="1">
    <source>
        <dbReference type="ARBA" id="ARBA00022603"/>
    </source>
</evidence>
<proteinExistence type="predicted"/>
<keyword evidence="1 5" id="KW-0489">Methyltransferase</keyword>
<sequence>MSQKGPRGYFGFGVEGISKPMNMGSLIRSAHAFGASFVFTVGAAHKVRAAKSDTSKTPQHVPYYEWDRAGDMILPRGCHLVGVELTEEAVDLPSFRHPLNAAYIMGPERGSLSEEMTEKCDFVVKIPTKFCLNVQIAGAVIMYDRLRSMGNYAPRALMPGGPVDGAREHTHGGPIMRRGGIKMPMKRPYEEEKDAD</sequence>
<dbReference type="InterPro" id="IPR029026">
    <property type="entry name" value="tRNA_m1G_MTases_N"/>
</dbReference>
<dbReference type="GO" id="GO:0032259">
    <property type="term" value="P:methylation"/>
    <property type="evidence" value="ECO:0007669"/>
    <property type="project" value="UniProtKB-KW"/>
</dbReference>
<dbReference type="CDD" id="cd18098">
    <property type="entry name" value="SpoU-like"/>
    <property type="match status" value="1"/>
</dbReference>
<dbReference type="PANTHER" id="PTHR43191:SF7">
    <property type="entry name" value="OBP33PEP LIKE PROTEIN"/>
    <property type="match status" value="1"/>
</dbReference>
<feature type="region of interest" description="Disordered" evidence="3">
    <location>
        <begin position="171"/>
        <end position="196"/>
    </location>
</feature>
<dbReference type="InterPro" id="IPR029028">
    <property type="entry name" value="Alpha/beta_knot_MTases"/>
</dbReference>
<dbReference type="STRING" id="1333998.M2A_0716"/>